<dbReference type="Gene3D" id="1.20.140.40">
    <property type="entry name" value="Invertase/pectin methylesterase inhibitor family protein"/>
    <property type="match status" value="1"/>
</dbReference>
<dbReference type="GO" id="GO:1990904">
    <property type="term" value="C:ribonucleoprotein complex"/>
    <property type="evidence" value="ECO:0007669"/>
    <property type="project" value="UniProtKB-KW"/>
</dbReference>
<sequence length="191" mass="20746">MNSLALCSLCLFLIAQSPWLTNATVFGDGSDLIGQICNENPEKKIECTNILRADPTVLGAKNLLQLSEAILNLAVNKTEKAEDFLKGLANTTDVPAIANCALYYENAVERFMNSLQKLKCQDLKVANYLAAIAGDEPSSFPHFHTNKKLQEEVAIIPSKRLRNKIAGFSTASPSSSRRRSASAAWTSSPAD</sequence>
<evidence type="ECO:0000256" key="4">
    <source>
        <dbReference type="SAM" id="MobiDB-lite"/>
    </source>
</evidence>
<dbReference type="Proteomes" id="UP000289340">
    <property type="component" value="Chromosome 14"/>
</dbReference>
<feature type="signal peptide" evidence="5">
    <location>
        <begin position="1"/>
        <end position="23"/>
    </location>
</feature>
<keyword evidence="3" id="KW-0687">Ribonucleoprotein</keyword>
<protein>
    <recommendedName>
        <fullName evidence="6">Pectinesterase inhibitor domain-containing protein</fullName>
    </recommendedName>
</protein>
<name>A0A445H096_GLYSO</name>
<dbReference type="InterPro" id="IPR035513">
    <property type="entry name" value="Invertase/methylesterase_inhib"/>
</dbReference>
<gene>
    <name evidence="7" type="ORF">D0Y65_037434</name>
</gene>
<dbReference type="SUPFAM" id="SSF101148">
    <property type="entry name" value="Plant invertase/pectin methylesterase inhibitor"/>
    <property type="match status" value="1"/>
</dbReference>
<dbReference type="CDD" id="cd15795">
    <property type="entry name" value="PMEI-Pla_a_1_like"/>
    <property type="match status" value="1"/>
</dbReference>
<dbReference type="Pfam" id="PF04043">
    <property type="entry name" value="PMEI"/>
    <property type="match status" value="1"/>
</dbReference>
<dbReference type="GO" id="GO:0004857">
    <property type="term" value="F:enzyme inhibitor activity"/>
    <property type="evidence" value="ECO:0007669"/>
    <property type="project" value="InterPro"/>
</dbReference>
<evidence type="ECO:0000256" key="1">
    <source>
        <dbReference type="ARBA" id="ARBA00010444"/>
    </source>
</evidence>
<dbReference type="InterPro" id="IPR036401">
    <property type="entry name" value="Ribosomal_eS17_sf"/>
</dbReference>
<feature type="region of interest" description="Disordered" evidence="4">
    <location>
        <begin position="167"/>
        <end position="191"/>
    </location>
</feature>
<dbReference type="EMBL" id="QZWG01000014">
    <property type="protein sequence ID" value="RZB67035.1"/>
    <property type="molecule type" value="Genomic_DNA"/>
</dbReference>
<dbReference type="InterPro" id="IPR034088">
    <property type="entry name" value="Pla_a_1-like"/>
</dbReference>
<evidence type="ECO:0000313" key="7">
    <source>
        <dbReference type="EMBL" id="RZB67035.1"/>
    </source>
</evidence>
<comment type="caution">
    <text evidence="7">The sequence shown here is derived from an EMBL/GenBank/DDBJ whole genome shotgun (WGS) entry which is preliminary data.</text>
</comment>
<dbReference type="PROSITE" id="PS00712">
    <property type="entry name" value="RIBOSOMAL_S17E"/>
    <property type="match status" value="1"/>
</dbReference>
<accession>A0A445H096</accession>
<dbReference type="InterPro" id="IPR006501">
    <property type="entry name" value="Pectinesterase_inhib_dom"/>
</dbReference>
<dbReference type="PANTHER" id="PTHR31890">
    <property type="entry name" value="PLANT INVERTASE/PECTIN METHYLESTERASE INHIBITOR SUPERFAMILY PROTEIN"/>
    <property type="match status" value="1"/>
</dbReference>
<dbReference type="NCBIfam" id="TIGR01614">
    <property type="entry name" value="PME_inhib"/>
    <property type="match status" value="1"/>
</dbReference>
<organism evidence="7 8">
    <name type="scientific">Glycine soja</name>
    <name type="common">Wild soybean</name>
    <dbReference type="NCBI Taxonomy" id="3848"/>
    <lineage>
        <taxon>Eukaryota</taxon>
        <taxon>Viridiplantae</taxon>
        <taxon>Streptophyta</taxon>
        <taxon>Embryophyta</taxon>
        <taxon>Tracheophyta</taxon>
        <taxon>Spermatophyta</taxon>
        <taxon>Magnoliopsida</taxon>
        <taxon>eudicotyledons</taxon>
        <taxon>Gunneridae</taxon>
        <taxon>Pentapetalae</taxon>
        <taxon>rosids</taxon>
        <taxon>fabids</taxon>
        <taxon>Fabales</taxon>
        <taxon>Fabaceae</taxon>
        <taxon>Papilionoideae</taxon>
        <taxon>50 kb inversion clade</taxon>
        <taxon>NPAAA clade</taxon>
        <taxon>indigoferoid/millettioid clade</taxon>
        <taxon>Phaseoleae</taxon>
        <taxon>Glycine</taxon>
        <taxon>Glycine subgen. Soja</taxon>
    </lineage>
</organism>
<keyword evidence="2" id="KW-0689">Ribosomal protein</keyword>
<dbReference type="SUPFAM" id="SSF116820">
    <property type="entry name" value="Rps17e-like"/>
    <property type="match status" value="1"/>
</dbReference>
<evidence type="ECO:0000313" key="8">
    <source>
        <dbReference type="Proteomes" id="UP000289340"/>
    </source>
</evidence>
<evidence type="ECO:0000256" key="5">
    <source>
        <dbReference type="SAM" id="SignalP"/>
    </source>
</evidence>
<dbReference type="InterPro" id="IPR018273">
    <property type="entry name" value="Ribosomal_eS17_CS"/>
</dbReference>
<reference evidence="7 8" key="1">
    <citation type="submission" date="2018-09" db="EMBL/GenBank/DDBJ databases">
        <title>A high-quality reference genome of wild soybean provides a powerful tool to mine soybean genomes.</title>
        <authorList>
            <person name="Xie M."/>
            <person name="Chung C.Y.L."/>
            <person name="Li M.-W."/>
            <person name="Wong F.-L."/>
            <person name="Chan T.-F."/>
            <person name="Lam H.-M."/>
        </authorList>
    </citation>
    <scope>NUCLEOTIDE SEQUENCE [LARGE SCALE GENOMIC DNA]</scope>
    <source>
        <strain evidence="8">cv. W05</strain>
        <tissue evidence="7">Hypocotyl of etiolated seedlings</tissue>
    </source>
</reference>
<dbReference type="GO" id="GO:0006412">
    <property type="term" value="P:translation"/>
    <property type="evidence" value="ECO:0007669"/>
    <property type="project" value="InterPro"/>
</dbReference>
<comment type="similarity">
    <text evidence="1">Belongs to the eukaryotic ribosomal protein eS17 family.</text>
</comment>
<keyword evidence="8" id="KW-1185">Reference proteome</keyword>
<evidence type="ECO:0000256" key="2">
    <source>
        <dbReference type="ARBA" id="ARBA00022980"/>
    </source>
</evidence>
<feature type="compositionally biased region" description="Low complexity" evidence="4">
    <location>
        <begin position="169"/>
        <end position="191"/>
    </location>
</feature>
<feature type="domain" description="Pectinesterase inhibitor" evidence="6">
    <location>
        <begin position="31"/>
        <end position="133"/>
    </location>
</feature>
<dbReference type="Pfam" id="PF00833">
    <property type="entry name" value="Ribosomal_S17e"/>
    <property type="match status" value="1"/>
</dbReference>
<evidence type="ECO:0000259" key="6">
    <source>
        <dbReference type="Pfam" id="PF04043"/>
    </source>
</evidence>
<keyword evidence="5" id="KW-0732">Signal</keyword>
<evidence type="ECO:0000256" key="3">
    <source>
        <dbReference type="ARBA" id="ARBA00023274"/>
    </source>
</evidence>
<dbReference type="GO" id="GO:0005840">
    <property type="term" value="C:ribosome"/>
    <property type="evidence" value="ECO:0007669"/>
    <property type="project" value="UniProtKB-KW"/>
</dbReference>
<dbReference type="AlphaFoldDB" id="A0A445H096"/>
<dbReference type="PANTHER" id="PTHR31890:SF24">
    <property type="entry name" value="PLANT INVERTASE_PECTIN METHYLESTERASE INHIBITOR PROTEIN"/>
    <property type="match status" value="1"/>
</dbReference>
<dbReference type="GO" id="GO:0003735">
    <property type="term" value="F:structural constituent of ribosome"/>
    <property type="evidence" value="ECO:0007669"/>
    <property type="project" value="InterPro"/>
</dbReference>
<proteinExistence type="inferred from homology"/>
<dbReference type="InterPro" id="IPR001210">
    <property type="entry name" value="Ribosomal_eS17"/>
</dbReference>
<feature type="chain" id="PRO_5019242701" description="Pectinesterase inhibitor domain-containing protein" evidence="5">
    <location>
        <begin position="24"/>
        <end position="191"/>
    </location>
</feature>